<name>A0A5N4W1Y7_9GAMM</name>
<proteinExistence type="predicted"/>
<protein>
    <recommendedName>
        <fullName evidence="3">Lipoprotein</fullName>
    </recommendedName>
</protein>
<gene>
    <name evidence="1" type="ORF">F4W09_15440</name>
</gene>
<evidence type="ECO:0000313" key="1">
    <source>
        <dbReference type="EMBL" id="KAB1851981.1"/>
    </source>
</evidence>
<dbReference type="Proteomes" id="UP000325788">
    <property type="component" value="Unassembled WGS sequence"/>
</dbReference>
<evidence type="ECO:0000313" key="2">
    <source>
        <dbReference type="Proteomes" id="UP000325788"/>
    </source>
</evidence>
<reference evidence="1 2" key="1">
    <citation type="submission" date="2019-09" db="EMBL/GenBank/DDBJ databases">
        <title>Draft genome sequence of Acinetobacter tandoii W4-4-4 isolated from environmental water sample.</title>
        <authorList>
            <person name="Wee S.K."/>
            <person name="Yan B."/>
            <person name="Mustaffa S.B."/>
            <person name="Yap E.P.H."/>
        </authorList>
    </citation>
    <scope>NUCLEOTIDE SEQUENCE [LARGE SCALE GENOMIC DNA]</scope>
    <source>
        <strain evidence="1 2">W4-4-4</strain>
    </source>
</reference>
<sequence length="112" mass="12531">MKELSINLLKLLFIWTIAVFLVASCGRSAYASSVHQKADELALVGYNNEGVQSAYRTFFVRNISMHLHVMAGLERDTFGCAGFLRYQSTNPFWSCHPHLVVNGKTPTNEGVH</sequence>
<comment type="caution">
    <text evidence="1">The sequence shown here is derived from an EMBL/GenBank/DDBJ whole genome shotgun (WGS) entry which is preliminary data.</text>
</comment>
<dbReference type="EMBL" id="VXLD01000016">
    <property type="protein sequence ID" value="KAB1851981.1"/>
    <property type="molecule type" value="Genomic_DNA"/>
</dbReference>
<dbReference type="PROSITE" id="PS51257">
    <property type="entry name" value="PROKAR_LIPOPROTEIN"/>
    <property type="match status" value="1"/>
</dbReference>
<dbReference type="RefSeq" id="WP_151505308.1">
    <property type="nucleotide sequence ID" value="NZ_VXLD01000016.1"/>
</dbReference>
<organism evidence="1 2">
    <name type="scientific">Acinetobacter tandoii</name>
    <dbReference type="NCBI Taxonomy" id="202954"/>
    <lineage>
        <taxon>Bacteria</taxon>
        <taxon>Pseudomonadati</taxon>
        <taxon>Pseudomonadota</taxon>
        <taxon>Gammaproteobacteria</taxon>
        <taxon>Moraxellales</taxon>
        <taxon>Moraxellaceae</taxon>
        <taxon>Acinetobacter</taxon>
    </lineage>
</organism>
<dbReference type="AlphaFoldDB" id="A0A5N4W1Y7"/>
<accession>A0A5N4W1Y7</accession>
<evidence type="ECO:0008006" key="3">
    <source>
        <dbReference type="Google" id="ProtNLM"/>
    </source>
</evidence>